<dbReference type="SFLD" id="SFLDG01129">
    <property type="entry name" value="C1.5:_HAD__Beta-PGM__Phosphata"/>
    <property type="match status" value="1"/>
</dbReference>
<dbReference type="Pfam" id="PF00702">
    <property type="entry name" value="Hydrolase"/>
    <property type="match status" value="1"/>
</dbReference>
<evidence type="ECO:0000313" key="12">
    <source>
        <dbReference type="Proteomes" id="UP000034292"/>
    </source>
</evidence>
<dbReference type="GO" id="GO:0005737">
    <property type="term" value="C:cytoplasm"/>
    <property type="evidence" value="ECO:0007669"/>
    <property type="project" value="TreeGrafter"/>
</dbReference>
<comment type="catalytic activity">
    <reaction evidence="9">
        <text>O-phospho-L-serine + H2O = L-serine + phosphate</text>
        <dbReference type="Rhea" id="RHEA:21208"/>
        <dbReference type="ChEBI" id="CHEBI:15377"/>
        <dbReference type="ChEBI" id="CHEBI:33384"/>
        <dbReference type="ChEBI" id="CHEBI:43474"/>
        <dbReference type="ChEBI" id="CHEBI:57524"/>
        <dbReference type="EC" id="3.1.3.3"/>
    </reaction>
</comment>
<evidence type="ECO:0000256" key="5">
    <source>
        <dbReference type="ARBA" id="ARBA00022723"/>
    </source>
</evidence>
<dbReference type="PATRIC" id="fig|1618408.3.peg.79"/>
<dbReference type="Proteomes" id="UP000034292">
    <property type="component" value="Unassembled WGS sequence"/>
</dbReference>
<dbReference type="STRING" id="1618408.UU23_C0001G0077"/>
<evidence type="ECO:0000256" key="6">
    <source>
        <dbReference type="ARBA" id="ARBA00022801"/>
    </source>
</evidence>
<evidence type="ECO:0000256" key="3">
    <source>
        <dbReference type="ARBA" id="ARBA00012640"/>
    </source>
</evidence>
<dbReference type="GO" id="GO:0006564">
    <property type="term" value="P:L-serine biosynthetic process"/>
    <property type="evidence" value="ECO:0007669"/>
    <property type="project" value="UniProtKB-KW"/>
</dbReference>
<keyword evidence="4" id="KW-0028">Amino-acid biosynthesis</keyword>
<keyword evidence="6" id="KW-0378">Hydrolase</keyword>
<dbReference type="EMBL" id="LBZV01000001">
    <property type="protein sequence ID" value="KKR78313.1"/>
    <property type="molecule type" value="Genomic_DNA"/>
</dbReference>
<dbReference type="GO" id="GO:0000287">
    <property type="term" value="F:magnesium ion binding"/>
    <property type="evidence" value="ECO:0007669"/>
    <property type="project" value="TreeGrafter"/>
</dbReference>
<dbReference type="PANTHER" id="PTHR43344:SF2">
    <property type="entry name" value="PHOSPHOSERINE PHOSPHATASE"/>
    <property type="match status" value="1"/>
</dbReference>
<sequence>MANKYKAIIFDADGTLTITNSWNILTEALGASENQHQKIYLARKSGAISLNQARKVLISLWNNTGNANEKFMRQVFKKTKLRQGAKQTVDYLNKKGYLTCLITGSNNLFAQEVAHLIGIQYYYSNATFKFSPNGHLENYEYELNQGFKKLEQLNKFCIKNNIKITKCAVVGDGANDIEMMKAAGLGIAMLTEELDQEIEKYADYKISKLLELKRLL</sequence>
<name>A0A0G0TMU1_9BACT</name>
<gene>
    <name evidence="11" type="ORF">UU23_C0001G0077</name>
</gene>
<dbReference type="Gene3D" id="3.40.50.1000">
    <property type="entry name" value="HAD superfamily/HAD-like"/>
    <property type="match status" value="1"/>
</dbReference>
<keyword evidence="8" id="KW-0718">Serine biosynthesis</keyword>
<evidence type="ECO:0000256" key="9">
    <source>
        <dbReference type="ARBA" id="ARBA00048138"/>
    </source>
</evidence>
<evidence type="ECO:0000256" key="10">
    <source>
        <dbReference type="ARBA" id="ARBA00048523"/>
    </source>
</evidence>
<comment type="pathway">
    <text evidence="2">Amino-acid biosynthesis; L-serine biosynthesis; L-serine from 3-phospho-D-glycerate: step 3/3.</text>
</comment>
<protein>
    <recommendedName>
        <fullName evidence="3">phosphoserine phosphatase</fullName>
        <ecNumber evidence="3">3.1.3.3</ecNumber>
    </recommendedName>
</protein>
<organism evidence="11 12">
    <name type="scientific">Candidatus Curtissbacteria bacterium GW2011_GWA1_40_9</name>
    <dbReference type="NCBI Taxonomy" id="1618408"/>
    <lineage>
        <taxon>Bacteria</taxon>
        <taxon>Candidatus Curtissiibacteriota</taxon>
    </lineage>
</organism>
<proteinExistence type="predicted"/>
<keyword evidence="5" id="KW-0479">Metal-binding</keyword>
<dbReference type="SUPFAM" id="SSF56784">
    <property type="entry name" value="HAD-like"/>
    <property type="match status" value="1"/>
</dbReference>
<dbReference type="AlphaFoldDB" id="A0A0G0TMU1"/>
<evidence type="ECO:0000256" key="2">
    <source>
        <dbReference type="ARBA" id="ARBA00005135"/>
    </source>
</evidence>
<evidence type="ECO:0000256" key="8">
    <source>
        <dbReference type="ARBA" id="ARBA00023299"/>
    </source>
</evidence>
<evidence type="ECO:0000256" key="7">
    <source>
        <dbReference type="ARBA" id="ARBA00022842"/>
    </source>
</evidence>
<evidence type="ECO:0000256" key="4">
    <source>
        <dbReference type="ARBA" id="ARBA00022605"/>
    </source>
</evidence>
<dbReference type="InterPro" id="IPR036412">
    <property type="entry name" value="HAD-like_sf"/>
</dbReference>
<evidence type="ECO:0000256" key="1">
    <source>
        <dbReference type="ARBA" id="ARBA00001946"/>
    </source>
</evidence>
<dbReference type="PANTHER" id="PTHR43344">
    <property type="entry name" value="PHOSPHOSERINE PHOSPHATASE"/>
    <property type="match status" value="1"/>
</dbReference>
<keyword evidence="7" id="KW-0460">Magnesium</keyword>
<dbReference type="EC" id="3.1.3.3" evidence="3"/>
<comment type="caution">
    <text evidence="11">The sequence shown here is derived from an EMBL/GenBank/DDBJ whole genome shotgun (WGS) entry which is preliminary data.</text>
</comment>
<dbReference type="SFLD" id="SFLDS00003">
    <property type="entry name" value="Haloacid_Dehalogenase"/>
    <property type="match status" value="1"/>
</dbReference>
<dbReference type="InterPro" id="IPR050582">
    <property type="entry name" value="HAD-like_SerB"/>
</dbReference>
<accession>A0A0G0TMU1</accession>
<reference evidence="11 12" key="1">
    <citation type="journal article" date="2015" name="Nature">
        <title>rRNA introns, odd ribosomes, and small enigmatic genomes across a large radiation of phyla.</title>
        <authorList>
            <person name="Brown C.T."/>
            <person name="Hug L.A."/>
            <person name="Thomas B.C."/>
            <person name="Sharon I."/>
            <person name="Castelle C.J."/>
            <person name="Singh A."/>
            <person name="Wilkins M.J."/>
            <person name="Williams K.H."/>
            <person name="Banfield J.F."/>
        </authorList>
    </citation>
    <scope>NUCLEOTIDE SEQUENCE [LARGE SCALE GENOMIC DNA]</scope>
</reference>
<comment type="cofactor">
    <cofactor evidence="1">
        <name>Mg(2+)</name>
        <dbReference type="ChEBI" id="CHEBI:18420"/>
    </cofactor>
</comment>
<dbReference type="GO" id="GO:0036424">
    <property type="term" value="F:L-phosphoserine phosphatase activity"/>
    <property type="evidence" value="ECO:0007669"/>
    <property type="project" value="TreeGrafter"/>
</dbReference>
<evidence type="ECO:0000313" key="11">
    <source>
        <dbReference type="EMBL" id="KKR78313.1"/>
    </source>
</evidence>
<comment type="catalytic activity">
    <reaction evidence="10">
        <text>O-phospho-D-serine + H2O = D-serine + phosphate</text>
        <dbReference type="Rhea" id="RHEA:24873"/>
        <dbReference type="ChEBI" id="CHEBI:15377"/>
        <dbReference type="ChEBI" id="CHEBI:35247"/>
        <dbReference type="ChEBI" id="CHEBI:43474"/>
        <dbReference type="ChEBI" id="CHEBI:58680"/>
        <dbReference type="EC" id="3.1.3.3"/>
    </reaction>
</comment>
<dbReference type="InterPro" id="IPR023214">
    <property type="entry name" value="HAD_sf"/>
</dbReference>
<dbReference type="NCBIfam" id="TIGR01488">
    <property type="entry name" value="HAD-SF-IB"/>
    <property type="match status" value="1"/>
</dbReference>